<organism evidence="2 4">
    <name type="scientific">Pseudomonas grimontii</name>
    <dbReference type="NCBI Taxonomy" id="129847"/>
    <lineage>
        <taxon>Bacteria</taxon>
        <taxon>Pseudomonadati</taxon>
        <taxon>Pseudomonadota</taxon>
        <taxon>Gammaproteobacteria</taxon>
        <taxon>Pseudomonadales</taxon>
        <taxon>Pseudomonadaceae</taxon>
        <taxon>Pseudomonas</taxon>
    </lineage>
</organism>
<evidence type="ECO:0000313" key="2">
    <source>
        <dbReference type="EMBL" id="TWR64300.1"/>
    </source>
</evidence>
<dbReference type="Proteomes" id="UP000198740">
    <property type="component" value="Unassembled WGS sequence"/>
</dbReference>
<evidence type="ECO:0000313" key="1">
    <source>
        <dbReference type="EMBL" id="SDR37365.1"/>
    </source>
</evidence>
<dbReference type="EMBL" id="VFES01000012">
    <property type="protein sequence ID" value="TWR64300.1"/>
    <property type="molecule type" value="Genomic_DNA"/>
</dbReference>
<reference evidence="2 4" key="2">
    <citation type="submission" date="2019-06" db="EMBL/GenBank/DDBJ databases">
        <title>Pseudomonas bimorpha sp. nov. isolated from bovine raw milk and skim milk concentrate.</title>
        <authorList>
            <person name="Hofmann K."/>
            <person name="Huptas C."/>
            <person name="Doll E."/>
            <person name="Scherer S."/>
            <person name="Wenning M."/>
        </authorList>
    </citation>
    <scope>NUCLEOTIDE SEQUENCE [LARGE SCALE GENOMIC DNA]</scope>
    <source>
        <strain evidence="2 4">DSM 17515</strain>
    </source>
</reference>
<protein>
    <submittedName>
        <fullName evidence="2">Uncharacterized protein</fullName>
    </submittedName>
</protein>
<sequence>MSLLDQCRHCDTPLSAEEKASRLCDECSYFAADYQRYDALREEGYMSHQAKLMCGLADPPDPDDE</sequence>
<dbReference type="EMBL" id="FNKM01000002">
    <property type="protein sequence ID" value="SDR37365.1"/>
    <property type="molecule type" value="Genomic_DNA"/>
</dbReference>
<dbReference type="RefSeq" id="WP_090407678.1">
    <property type="nucleotide sequence ID" value="NZ_FNKM01000002.1"/>
</dbReference>
<dbReference type="Proteomes" id="UP000317267">
    <property type="component" value="Unassembled WGS sequence"/>
</dbReference>
<reference evidence="1 3" key="1">
    <citation type="submission" date="2016-10" db="EMBL/GenBank/DDBJ databases">
        <authorList>
            <person name="Varghese N."/>
            <person name="Submissions S."/>
        </authorList>
    </citation>
    <scope>NUCLEOTIDE SEQUENCE [LARGE SCALE GENOMIC DNA]</scope>
    <source>
        <strain evidence="1 3">BS2976</strain>
    </source>
</reference>
<proteinExistence type="predicted"/>
<evidence type="ECO:0000313" key="3">
    <source>
        <dbReference type="Proteomes" id="UP000198740"/>
    </source>
</evidence>
<dbReference type="AlphaFoldDB" id="A0A1H1IHX4"/>
<name>A0A1H1IHX4_9PSED</name>
<comment type="caution">
    <text evidence="2">The sequence shown here is derived from an EMBL/GenBank/DDBJ whole genome shotgun (WGS) entry which is preliminary data.</text>
</comment>
<accession>A0A1H1IHX4</accession>
<keyword evidence="3" id="KW-1185">Reference proteome</keyword>
<evidence type="ECO:0000313" key="4">
    <source>
        <dbReference type="Proteomes" id="UP000317267"/>
    </source>
</evidence>
<gene>
    <name evidence="2" type="ORF">FIV39_19120</name>
    <name evidence="1" type="ORF">SAMN04490186_5741</name>
</gene>